<dbReference type="Gene3D" id="1.20.1260.20">
    <property type="entry name" value="PPE superfamily"/>
    <property type="match status" value="1"/>
</dbReference>
<feature type="compositionally biased region" description="Low complexity" evidence="2">
    <location>
        <begin position="1"/>
        <end position="22"/>
    </location>
</feature>
<dbReference type="InterPro" id="IPR000030">
    <property type="entry name" value="PPE_dom"/>
</dbReference>
<accession>A0ABV9S1B9</accession>
<dbReference type="EMBL" id="JBHSIS010000003">
    <property type="protein sequence ID" value="MFC4853464.1"/>
    <property type="molecule type" value="Genomic_DNA"/>
</dbReference>
<evidence type="ECO:0000256" key="1">
    <source>
        <dbReference type="ARBA" id="ARBA00010652"/>
    </source>
</evidence>
<dbReference type="Pfam" id="PF00823">
    <property type="entry name" value="PPE"/>
    <property type="match status" value="1"/>
</dbReference>
<proteinExistence type="inferred from homology"/>
<evidence type="ECO:0000259" key="3">
    <source>
        <dbReference type="Pfam" id="PF00823"/>
    </source>
</evidence>
<feature type="region of interest" description="Disordered" evidence="2">
    <location>
        <begin position="1"/>
        <end position="23"/>
    </location>
</feature>
<evidence type="ECO:0000313" key="4">
    <source>
        <dbReference type="EMBL" id="MFC4853464.1"/>
    </source>
</evidence>
<gene>
    <name evidence="4" type="ORF">ACFPCV_08100</name>
</gene>
<comment type="caution">
    <text evidence="4">The sequence shown here is derived from an EMBL/GenBank/DDBJ whole genome shotgun (WGS) entry which is preliminary data.</text>
</comment>
<dbReference type="Proteomes" id="UP001595859">
    <property type="component" value="Unassembled WGS sequence"/>
</dbReference>
<reference evidence="5" key="1">
    <citation type="journal article" date="2019" name="Int. J. Syst. Evol. Microbiol.">
        <title>The Global Catalogue of Microorganisms (GCM) 10K type strain sequencing project: providing services to taxonomists for standard genome sequencing and annotation.</title>
        <authorList>
            <consortium name="The Broad Institute Genomics Platform"/>
            <consortium name="The Broad Institute Genome Sequencing Center for Infectious Disease"/>
            <person name="Wu L."/>
            <person name="Ma J."/>
        </authorList>
    </citation>
    <scope>NUCLEOTIDE SEQUENCE [LARGE SCALE GENOMIC DNA]</scope>
    <source>
        <strain evidence="5">ZS-22-S1</strain>
    </source>
</reference>
<evidence type="ECO:0000256" key="2">
    <source>
        <dbReference type="SAM" id="MobiDB-lite"/>
    </source>
</evidence>
<protein>
    <recommendedName>
        <fullName evidence="3">PPE domain-containing protein</fullName>
    </recommendedName>
</protein>
<feature type="domain" description="PPE" evidence="3">
    <location>
        <begin position="38"/>
        <end position="187"/>
    </location>
</feature>
<feature type="compositionally biased region" description="Low complexity" evidence="2">
    <location>
        <begin position="302"/>
        <end position="316"/>
    </location>
</feature>
<dbReference type="RefSeq" id="WP_378055416.1">
    <property type="nucleotide sequence ID" value="NZ_JBHSIS010000003.1"/>
</dbReference>
<sequence>MTDTVTPPEGTPAAEETPAIPEEAARWRGYTHKELYLMLHDGPGAAASASPSRRWEEIATTLTEIGQDLKKALDLTGSGWQGKAAGAAYDRLSTAVTWADSTGACAGLMRTAVEDQGDHVAKARADMPAPEDVPPVQPDPAVAPAVQVLQTQVDAEPGEAASSGAQERAFEVMAAYETNTKSTTASLASFDMPRQLLPNTGMHQGHGGGLLGILPTGVAGVHGPGPSRHDDRPRPDWRHNTPHRDPWHSPTGGSSAHYEEPRRPVTPATPPPAPGKTMGVATGPFLAAPRASGGSQERAAKRTAAAPAPGSSSGHGPVPPKAGSASMAMAPNELQQAQAAAASQAAAGAHSGAGAPIAPATGAVNGGQEKMALRRFGMEAIGSSQWFGENDDPVVGESPKRRFDLRESEVTESVSILDEEHKLPPTVIGEGGR</sequence>
<comment type="similarity">
    <text evidence="1">Belongs to the mycobacterial PPE family.</text>
</comment>
<feature type="region of interest" description="Disordered" evidence="2">
    <location>
        <begin position="213"/>
        <end position="325"/>
    </location>
</feature>
<feature type="compositionally biased region" description="Basic and acidic residues" evidence="2">
    <location>
        <begin position="227"/>
        <end position="247"/>
    </location>
</feature>
<keyword evidence="5" id="KW-1185">Reference proteome</keyword>
<evidence type="ECO:0000313" key="5">
    <source>
        <dbReference type="Proteomes" id="UP001595859"/>
    </source>
</evidence>
<organism evidence="4 5">
    <name type="scientific">Actinophytocola glycyrrhizae</name>
    <dbReference type="NCBI Taxonomy" id="2044873"/>
    <lineage>
        <taxon>Bacteria</taxon>
        <taxon>Bacillati</taxon>
        <taxon>Actinomycetota</taxon>
        <taxon>Actinomycetes</taxon>
        <taxon>Pseudonocardiales</taxon>
        <taxon>Pseudonocardiaceae</taxon>
    </lineage>
</organism>
<name>A0ABV9S1B9_9PSEU</name>
<dbReference type="InterPro" id="IPR038332">
    <property type="entry name" value="PPE_sf"/>
</dbReference>
<dbReference type="SUPFAM" id="SSF140459">
    <property type="entry name" value="PE/PPE dimer-like"/>
    <property type="match status" value="1"/>
</dbReference>